<dbReference type="SMART" id="SM00646">
    <property type="entry name" value="Ami_3"/>
    <property type="match status" value="1"/>
</dbReference>
<dbReference type="PANTHER" id="PTHR30404">
    <property type="entry name" value="N-ACETYLMURAMOYL-L-ALANINE AMIDASE"/>
    <property type="match status" value="1"/>
</dbReference>
<dbReference type="PANTHER" id="PTHR30404:SF0">
    <property type="entry name" value="N-ACETYLMURAMOYL-L-ALANINE AMIDASE AMIC"/>
    <property type="match status" value="1"/>
</dbReference>
<dbReference type="Proteomes" id="UP001209318">
    <property type="component" value="Unassembled WGS sequence"/>
</dbReference>
<sequence length="243" mass="27009">MRRILVFLVVLVLLAGCSFVSNADNRNPKVARDLDVSQLAMAEPLAGKVVVLDPGHGGKDPGAMANDLIEKEVNLVISKYTKRFLEEEGATVILTRKNDREISLEERSEASEKNDADIFVSIHNNTNELPSIHGTEVYYNEVPYEDASNPYPEESKRLAEQIYSVLTNGAELNPMGVKDSGYNVLRNNTVPSVIVEVAFISNEDDAERLKDKNQLQQFGQLIGQGISDYLLGYHSERYASDAY</sequence>
<feature type="domain" description="MurNAc-LAA" evidence="4">
    <location>
        <begin position="108"/>
        <end position="227"/>
    </location>
</feature>
<evidence type="ECO:0000256" key="1">
    <source>
        <dbReference type="ARBA" id="ARBA00022729"/>
    </source>
</evidence>
<dbReference type="InterPro" id="IPR002508">
    <property type="entry name" value="MurNAc-LAA_cat"/>
</dbReference>
<dbReference type="Gene3D" id="3.40.630.40">
    <property type="entry name" value="Zn-dependent exopeptidases"/>
    <property type="match status" value="1"/>
</dbReference>
<dbReference type="PROSITE" id="PS51257">
    <property type="entry name" value="PROKAR_LIPOPROTEIN"/>
    <property type="match status" value="1"/>
</dbReference>
<name>A0AAE3IRY7_9BACI</name>
<proteinExistence type="predicted"/>
<protein>
    <submittedName>
        <fullName evidence="5">N-acetylmuramoyl-L-alanine amidase</fullName>
    </submittedName>
</protein>
<organism evidence="5 6">
    <name type="scientific">Perspicuibacillus lycopersici</name>
    <dbReference type="NCBI Taxonomy" id="1325689"/>
    <lineage>
        <taxon>Bacteria</taxon>
        <taxon>Bacillati</taxon>
        <taxon>Bacillota</taxon>
        <taxon>Bacilli</taxon>
        <taxon>Bacillales</taxon>
        <taxon>Bacillaceae</taxon>
        <taxon>Perspicuibacillus</taxon>
    </lineage>
</organism>
<dbReference type="Pfam" id="PF08139">
    <property type="entry name" value="LPAM_1"/>
    <property type="match status" value="1"/>
</dbReference>
<dbReference type="AlphaFoldDB" id="A0AAE3IRY7"/>
<evidence type="ECO:0000256" key="3">
    <source>
        <dbReference type="SAM" id="SignalP"/>
    </source>
</evidence>
<reference evidence="5" key="1">
    <citation type="submission" date="2022-10" db="EMBL/GenBank/DDBJ databases">
        <title>Description of Fervidibacillus gen. nov. in the family Fervidibacillaceae fam. nov. with two species, Fervidibacillus albus sp. nov., and Fervidibacillus halotolerans sp. nov., isolated from tidal flat sediments.</title>
        <authorList>
            <person name="Kwon K.K."/>
            <person name="Yang S.-H."/>
        </authorList>
    </citation>
    <scope>NUCLEOTIDE SEQUENCE</scope>
    <source>
        <strain evidence="5">JCM 19140</strain>
    </source>
</reference>
<comment type="caution">
    <text evidence="5">The sequence shown here is derived from an EMBL/GenBank/DDBJ whole genome shotgun (WGS) entry which is preliminary data.</text>
</comment>
<evidence type="ECO:0000313" key="6">
    <source>
        <dbReference type="Proteomes" id="UP001209318"/>
    </source>
</evidence>
<feature type="signal peptide" evidence="3">
    <location>
        <begin position="1"/>
        <end position="23"/>
    </location>
</feature>
<keyword evidence="2" id="KW-0378">Hydrolase</keyword>
<dbReference type="SUPFAM" id="SSF53187">
    <property type="entry name" value="Zn-dependent exopeptidases"/>
    <property type="match status" value="1"/>
</dbReference>
<dbReference type="GO" id="GO:0008745">
    <property type="term" value="F:N-acetylmuramoyl-L-alanine amidase activity"/>
    <property type="evidence" value="ECO:0007669"/>
    <property type="project" value="InterPro"/>
</dbReference>
<dbReference type="Pfam" id="PF01520">
    <property type="entry name" value="Amidase_3"/>
    <property type="match status" value="1"/>
</dbReference>
<evidence type="ECO:0000313" key="5">
    <source>
        <dbReference type="EMBL" id="MCU9613520.1"/>
    </source>
</evidence>
<keyword evidence="1 3" id="KW-0732">Signal</keyword>
<dbReference type="GO" id="GO:0009253">
    <property type="term" value="P:peptidoglycan catabolic process"/>
    <property type="evidence" value="ECO:0007669"/>
    <property type="project" value="InterPro"/>
</dbReference>
<dbReference type="GO" id="GO:0030288">
    <property type="term" value="C:outer membrane-bounded periplasmic space"/>
    <property type="evidence" value="ECO:0007669"/>
    <property type="project" value="TreeGrafter"/>
</dbReference>
<dbReference type="RefSeq" id="WP_263072759.1">
    <property type="nucleotide sequence ID" value="NZ_JAOUSF010000003.1"/>
</dbReference>
<accession>A0AAE3IRY7</accession>
<feature type="chain" id="PRO_5042041816" evidence="3">
    <location>
        <begin position="24"/>
        <end position="243"/>
    </location>
</feature>
<evidence type="ECO:0000256" key="2">
    <source>
        <dbReference type="ARBA" id="ARBA00022801"/>
    </source>
</evidence>
<evidence type="ECO:0000259" key="4">
    <source>
        <dbReference type="SMART" id="SM00646"/>
    </source>
</evidence>
<dbReference type="InterPro" id="IPR050695">
    <property type="entry name" value="N-acetylmuramoyl_amidase_3"/>
</dbReference>
<dbReference type="CDD" id="cd02696">
    <property type="entry name" value="MurNAc-LAA"/>
    <property type="match status" value="1"/>
</dbReference>
<keyword evidence="6" id="KW-1185">Reference proteome</keyword>
<gene>
    <name evidence="5" type="ORF">OEV98_08110</name>
</gene>
<dbReference type="InterPro" id="IPR012640">
    <property type="entry name" value="Membr_lipoprot_lipid_attach_CS"/>
</dbReference>
<dbReference type="EMBL" id="JAOUSF010000003">
    <property type="protein sequence ID" value="MCU9613520.1"/>
    <property type="molecule type" value="Genomic_DNA"/>
</dbReference>